<feature type="signal peptide" evidence="1">
    <location>
        <begin position="1"/>
        <end position="20"/>
    </location>
</feature>
<keyword evidence="3" id="KW-1185">Reference proteome</keyword>
<keyword evidence="1" id="KW-0732">Signal</keyword>
<organism evidence="2 3">
    <name type="scientific">Hymenobacter segetis</name>
    <dbReference type="NCBI Taxonomy" id="2025509"/>
    <lineage>
        <taxon>Bacteria</taxon>
        <taxon>Pseudomonadati</taxon>
        <taxon>Bacteroidota</taxon>
        <taxon>Cytophagia</taxon>
        <taxon>Cytophagales</taxon>
        <taxon>Hymenobacteraceae</taxon>
        <taxon>Hymenobacter</taxon>
    </lineage>
</organism>
<dbReference type="EMBL" id="JBCEVZ010000013">
    <property type="protein sequence ID" value="MEL5994033.1"/>
    <property type="molecule type" value="Genomic_DNA"/>
</dbReference>
<protein>
    <recommendedName>
        <fullName evidence="4">DUF4412 domain-containing protein</fullName>
    </recommendedName>
</protein>
<dbReference type="RefSeq" id="WP_342296997.1">
    <property type="nucleotide sequence ID" value="NZ_JBCEVZ010000013.1"/>
</dbReference>
<sequence length="193" mass="20753">MSMPSRCGAFFFLMAGPLFMRCGAPSGAGHDIQVLELLHFNGQNETWAYRMDSVGRVQALHLNVDAPDSAVHCFALSEPQRRQVLTLTQEVVRLDSIGTGGIRIEPTDGAIVKVLVYRKGQRLFSYCNAPVAAYADPQAIVFHLAQALREAGASSGKPSPCAGAFSAPVLAQGLEDLFHFPLPDTLPEGAVQE</sequence>
<dbReference type="Proteomes" id="UP001479606">
    <property type="component" value="Unassembled WGS sequence"/>
</dbReference>
<accession>A0ABU9LU42</accession>
<comment type="caution">
    <text evidence="2">The sequence shown here is derived from an EMBL/GenBank/DDBJ whole genome shotgun (WGS) entry which is preliminary data.</text>
</comment>
<name>A0ABU9LU42_9BACT</name>
<proteinExistence type="predicted"/>
<evidence type="ECO:0000256" key="1">
    <source>
        <dbReference type="SAM" id="SignalP"/>
    </source>
</evidence>
<feature type="chain" id="PRO_5045570078" description="DUF4412 domain-containing protein" evidence="1">
    <location>
        <begin position="21"/>
        <end position="193"/>
    </location>
</feature>
<evidence type="ECO:0000313" key="2">
    <source>
        <dbReference type="EMBL" id="MEL5994033.1"/>
    </source>
</evidence>
<evidence type="ECO:0008006" key="4">
    <source>
        <dbReference type="Google" id="ProtNLM"/>
    </source>
</evidence>
<evidence type="ECO:0000313" key="3">
    <source>
        <dbReference type="Proteomes" id="UP001479606"/>
    </source>
</evidence>
<reference evidence="2 3" key="1">
    <citation type="journal article" date="2018" name="Arch. Microbiol.">
        <title>Hymenobacter segetis sp. nov., isolated from soil.</title>
        <authorList>
            <person name="Ten L.N."/>
            <person name="Lim S.J."/>
            <person name="Kim B.O."/>
            <person name="Kang I.K."/>
            <person name="Jung H.Y."/>
        </authorList>
    </citation>
    <scope>NUCLEOTIDE SEQUENCE [LARGE SCALE GENOMIC DNA]</scope>
    <source>
        <strain evidence="2 3">S7-3-11</strain>
    </source>
</reference>
<gene>
    <name evidence="2" type="ORF">AAFH49_07420</name>
</gene>